<feature type="transmembrane region" description="Helical" evidence="17">
    <location>
        <begin position="104"/>
        <end position="126"/>
    </location>
</feature>
<name>A0A7M4FZ53_CROPO</name>
<dbReference type="InterPro" id="IPR000276">
    <property type="entry name" value="GPCR_Rhodpsn"/>
</dbReference>
<dbReference type="GO" id="GO:0007189">
    <property type="term" value="P:adenylate cyclase-activating G protein-coupled receptor signaling pathway"/>
    <property type="evidence" value="ECO:0007669"/>
    <property type="project" value="TreeGrafter"/>
</dbReference>
<reference evidence="19" key="1">
    <citation type="submission" date="2025-08" db="UniProtKB">
        <authorList>
            <consortium name="Ensembl"/>
        </authorList>
    </citation>
    <scope>IDENTIFICATION</scope>
</reference>
<dbReference type="InterPro" id="IPR008365">
    <property type="entry name" value="Prostanoid_rcpt"/>
</dbReference>
<comment type="subunit">
    <text evidence="16">Interacts (via C-terminus) with MKLN1.</text>
</comment>
<dbReference type="PRINTS" id="PR00428">
    <property type="entry name" value="PROSTAGLNDNR"/>
</dbReference>
<evidence type="ECO:0000256" key="15">
    <source>
        <dbReference type="ARBA" id="ARBA00031591"/>
    </source>
</evidence>
<sequence length="313" mass="34094">MLLVSRAYRAKANRRKRSFLLCIGSLALTDLAGQLLTSPVVIAVYVAGRQWQRVDPSGALCAFFGLSMTAFGLCPLFIASAMAAERALATRAPHWYSSHMRPGVTKAALLGIWLAGLAFALLPLAGVGRYAPQWPGTWCFIEVPGGAAFAAAFAFLGLASLLVTAACNVATIAALVSRCRAKVTASRAGKQWGRIATETLIQLLGIMCVLLACWSPLLIMMLKMIFNHTSIEHCNATSYVDQNLELQEECNFFLTAVRLASLNQILDPWVYLLLRKILLQKFCQAASAVSGCSNTRWKERQVTFSDDIRQTTA</sequence>
<comment type="subcellular location">
    <subcellularLocation>
        <location evidence="1">Cell membrane</location>
        <topology evidence="1">Multi-pass membrane protein</topology>
    </subcellularLocation>
</comment>
<evidence type="ECO:0000256" key="7">
    <source>
        <dbReference type="ARBA" id="ARBA00022989"/>
    </source>
</evidence>
<keyword evidence="7 17" id="KW-1133">Transmembrane helix</keyword>
<evidence type="ECO:0000256" key="12">
    <source>
        <dbReference type="ARBA" id="ARBA00023180"/>
    </source>
</evidence>
<keyword evidence="13" id="KW-0807">Transducer</keyword>
<keyword evidence="10" id="KW-1015">Disulfide bond</keyword>
<dbReference type="GO" id="GO:0007204">
    <property type="term" value="P:positive regulation of cytosolic calcium ion concentration"/>
    <property type="evidence" value="ECO:0007669"/>
    <property type="project" value="TreeGrafter"/>
</dbReference>
<evidence type="ECO:0000313" key="20">
    <source>
        <dbReference type="Proteomes" id="UP000594220"/>
    </source>
</evidence>
<dbReference type="PANTHER" id="PTHR11866">
    <property type="entry name" value="G-PROTEIN COUPLED RECEPTOR FAMILY 1 MEMBER"/>
    <property type="match status" value="1"/>
</dbReference>
<keyword evidence="4" id="KW-1003">Cell membrane</keyword>
<reference evidence="19" key="2">
    <citation type="submission" date="2025-09" db="UniProtKB">
        <authorList>
            <consortium name="Ensembl"/>
        </authorList>
    </citation>
    <scope>IDENTIFICATION</scope>
</reference>
<evidence type="ECO:0000313" key="19">
    <source>
        <dbReference type="Ensembl" id="ENSCPRP00005018374.1"/>
    </source>
</evidence>
<feature type="transmembrane region" description="Helical" evidence="17">
    <location>
        <begin position="200"/>
        <end position="226"/>
    </location>
</feature>
<dbReference type="GO" id="GO:0004957">
    <property type="term" value="F:prostaglandin E receptor activity"/>
    <property type="evidence" value="ECO:0007669"/>
    <property type="project" value="InterPro"/>
</dbReference>
<feature type="transmembrane region" description="Helical" evidence="17">
    <location>
        <begin position="57"/>
        <end position="83"/>
    </location>
</feature>
<dbReference type="GO" id="GO:0007200">
    <property type="term" value="P:phospholipase C-activating G protein-coupled receptor signaling pathway"/>
    <property type="evidence" value="ECO:0007669"/>
    <property type="project" value="TreeGrafter"/>
</dbReference>
<evidence type="ECO:0000259" key="18">
    <source>
        <dbReference type="PROSITE" id="PS50262"/>
    </source>
</evidence>
<dbReference type="Proteomes" id="UP000594220">
    <property type="component" value="Unplaced"/>
</dbReference>
<evidence type="ECO:0000256" key="14">
    <source>
        <dbReference type="ARBA" id="ARBA00029815"/>
    </source>
</evidence>
<dbReference type="PROSITE" id="PS50262">
    <property type="entry name" value="G_PROTEIN_RECEP_F1_2"/>
    <property type="match status" value="1"/>
</dbReference>
<organism evidence="19 20">
    <name type="scientific">Crocodylus porosus</name>
    <name type="common">Saltwater crocodile</name>
    <name type="synonym">Estuarine crocodile</name>
    <dbReference type="NCBI Taxonomy" id="8502"/>
    <lineage>
        <taxon>Eukaryota</taxon>
        <taxon>Metazoa</taxon>
        <taxon>Chordata</taxon>
        <taxon>Craniata</taxon>
        <taxon>Vertebrata</taxon>
        <taxon>Euteleostomi</taxon>
        <taxon>Archelosauria</taxon>
        <taxon>Archosauria</taxon>
        <taxon>Crocodylia</taxon>
        <taxon>Longirostres</taxon>
        <taxon>Crocodylidae</taxon>
        <taxon>Crocodylus</taxon>
    </lineage>
</organism>
<evidence type="ECO:0000256" key="2">
    <source>
        <dbReference type="ARBA" id="ARBA00015397"/>
    </source>
</evidence>
<feature type="domain" description="G-protein coupled receptors family 1 profile" evidence="18">
    <location>
        <begin position="1"/>
        <end position="271"/>
    </location>
</feature>
<dbReference type="InterPro" id="IPR017452">
    <property type="entry name" value="GPCR_Rhodpsn_7TM"/>
</dbReference>
<evidence type="ECO:0000256" key="6">
    <source>
        <dbReference type="ARBA" id="ARBA00022692"/>
    </source>
</evidence>
<keyword evidence="5" id="KW-0597">Phosphoprotein</keyword>
<evidence type="ECO:0000256" key="17">
    <source>
        <dbReference type="SAM" id="Phobius"/>
    </source>
</evidence>
<dbReference type="GeneTree" id="ENSGT01030000234559"/>
<keyword evidence="6 17" id="KW-0812">Transmembrane</keyword>
<dbReference type="SUPFAM" id="SSF81321">
    <property type="entry name" value="Family A G protein-coupled receptor-like"/>
    <property type="match status" value="1"/>
</dbReference>
<protein>
    <recommendedName>
        <fullName evidence="2">Prostaglandin E2 receptor EP3 subtype</fullName>
    </recommendedName>
    <alternativeName>
        <fullName evidence="15">Prostanoid EP3 receptor</fullName>
    </alternativeName>
    <alternativeName>
        <fullName evidence="14">Prostanoid TP receptor</fullName>
    </alternativeName>
    <alternativeName>
        <fullName evidence="3">Thromboxane A2 receptor</fullName>
    </alternativeName>
</protein>
<dbReference type="GO" id="GO:0006954">
    <property type="term" value="P:inflammatory response"/>
    <property type="evidence" value="ECO:0007669"/>
    <property type="project" value="TreeGrafter"/>
</dbReference>
<dbReference type="GO" id="GO:0014827">
    <property type="term" value="P:intestine smooth muscle contraction"/>
    <property type="evidence" value="ECO:0007669"/>
    <property type="project" value="TreeGrafter"/>
</dbReference>
<evidence type="ECO:0000256" key="4">
    <source>
        <dbReference type="ARBA" id="ARBA00022475"/>
    </source>
</evidence>
<gene>
    <name evidence="19" type="primary">PTGER3</name>
</gene>
<feature type="transmembrane region" description="Helical" evidence="17">
    <location>
        <begin position="146"/>
        <end position="179"/>
    </location>
</feature>
<proteinExistence type="predicted"/>
<keyword evidence="11" id="KW-0675">Receptor</keyword>
<dbReference type="FunFam" id="1.20.1070.10:FF:000163">
    <property type="entry name" value="Thromboxane A2 receptor"/>
    <property type="match status" value="1"/>
</dbReference>
<dbReference type="InterPro" id="IPR000265">
    <property type="entry name" value="Prostglndn_EP3_rcpt"/>
</dbReference>
<dbReference type="OMA" id="SHYMKTN"/>
<dbReference type="Ensembl" id="ENSCPRT00005021503.1">
    <property type="protein sequence ID" value="ENSCPRP00005018374.1"/>
    <property type="gene ID" value="ENSCPRG00005012835.1"/>
</dbReference>
<dbReference type="GO" id="GO:0004960">
    <property type="term" value="F:thromboxane receptor activity"/>
    <property type="evidence" value="ECO:0007669"/>
    <property type="project" value="UniProtKB-ARBA"/>
</dbReference>
<dbReference type="PRINTS" id="PR01788">
    <property type="entry name" value="PROSTANOIDR"/>
</dbReference>
<dbReference type="GO" id="GO:0005886">
    <property type="term" value="C:plasma membrane"/>
    <property type="evidence" value="ECO:0007669"/>
    <property type="project" value="UniProtKB-SubCell"/>
</dbReference>
<evidence type="ECO:0000256" key="1">
    <source>
        <dbReference type="ARBA" id="ARBA00004651"/>
    </source>
</evidence>
<evidence type="ECO:0000256" key="8">
    <source>
        <dbReference type="ARBA" id="ARBA00023040"/>
    </source>
</evidence>
<evidence type="ECO:0000256" key="16">
    <source>
        <dbReference type="ARBA" id="ARBA00046395"/>
    </source>
</evidence>
<keyword evidence="8" id="KW-0297">G-protein coupled receptor</keyword>
<dbReference type="GO" id="GO:0060455">
    <property type="term" value="P:negative regulation of gastric acid secretion"/>
    <property type="evidence" value="ECO:0007669"/>
    <property type="project" value="TreeGrafter"/>
</dbReference>
<evidence type="ECO:0000256" key="9">
    <source>
        <dbReference type="ARBA" id="ARBA00023136"/>
    </source>
</evidence>
<keyword evidence="9 17" id="KW-0472">Membrane</keyword>
<evidence type="ECO:0000256" key="13">
    <source>
        <dbReference type="ARBA" id="ARBA00023224"/>
    </source>
</evidence>
<evidence type="ECO:0000256" key="11">
    <source>
        <dbReference type="ARBA" id="ARBA00023170"/>
    </source>
</evidence>
<dbReference type="Gene3D" id="1.20.1070.10">
    <property type="entry name" value="Rhodopsin 7-helix transmembrane proteins"/>
    <property type="match status" value="1"/>
</dbReference>
<dbReference type="PANTHER" id="PTHR11866:SF10">
    <property type="entry name" value="PROSTAGLANDIN E2 RECEPTOR EP3 SUBTYPE"/>
    <property type="match status" value="1"/>
</dbReference>
<accession>A0A7M4FZ53</accession>
<dbReference type="PRINTS" id="PR00582">
    <property type="entry name" value="PRSTNOIDEP3R"/>
</dbReference>
<evidence type="ECO:0000256" key="5">
    <source>
        <dbReference type="ARBA" id="ARBA00022553"/>
    </source>
</evidence>
<keyword evidence="20" id="KW-1185">Reference proteome</keyword>
<evidence type="ECO:0000256" key="3">
    <source>
        <dbReference type="ARBA" id="ARBA00017628"/>
    </source>
</evidence>
<evidence type="ECO:0000256" key="10">
    <source>
        <dbReference type="ARBA" id="ARBA00023157"/>
    </source>
</evidence>
<dbReference type="Pfam" id="PF00001">
    <property type="entry name" value="7tm_1"/>
    <property type="match status" value="1"/>
</dbReference>
<dbReference type="AlphaFoldDB" id="A0A7M4FZ53"/>
<keyword evidence="12" id="KW-0325">Glycoprotein</keyword>
<dbReference type="InterPro" id="IPR001244">
    <property type="entry name" value="Prostglndn_DP_rcpt"/>
</dbReference>